<sequence length="512" mass="53583">MGDVVSLRLTRPRPGGPVEVPHPLVLRRARLLGQEAPVDVVLRDGRVAAIGGAVDLSGEAVEAVDLDGRLLLPGLWDQHTHLTQWALARGRLDVSGAGSAAQVVGLVAERLRTQPPPAGRPLVGIGFRDGTWPDVPSAALLDAVAGDVPVVLVSGDLHCAWVSSAGLRLFGVTAHPTGVLREAEWMPLMGALDHVPDDVQDALVADALRAAAARGVVGVVDLEIADNVTAWRRRAASGDPVVRVRAGVWQPYLDRVVAEDLHTGDRLAGPRVTQGPLKVIVDGSLNTRTAWCHDPYPGVEGPLARGVLTVPADELVPLLRHAHAHGLRCAVHAIGDAANTLVLDAFAATGARGSVEHAQLLDPADVPRFAALGLTASVQPAHLPDDRDVADRHWAGRTDRAFPFADLHAAGVPLALGSDAPVAPLDPWLAIDAAVWRTGDDRPSWHPEQAVDVRTALASSVDGRPLGLRTGDPADLVVLDDDPVALAATPGAVRDVRVTGTLVAGTWAHAAL</sequence>
<reference evidence="2 3" key="1">
    <citation type="submission" date="2021-05" db="EMBL/GenBank/DDBJ databases">
        <title>Novel species in genus Cellulomonas.</title>
        <authorList>
            <person name="Zhang G."/>
        </authorList>
    </citation>
    <scope>NUCLEOTIDE SEQUENCE [LARGE SCALE GENOMIC DNA]</scope>
    <source>
        <strain evidence="3">zg-ZUI222</strain>
    </source>
</reference>
<name>A0ABX8D306_9CELL</name>
<accession>A0ABX8D306</accession>
<feature type="domain" description="Amidohydrolase 3" evidence="1">
    <location>
        <begin position="62"/>
        <end position="506"/>
    </location>
</feature>
<organism evidence="2 3">
    <name type="scientific">Cellulomonas wangleii</name>
    <dbReference type="NCBI Taxonomy" id="2816956"/>
    <lineage>
        <taxon>Bacteria</taxon>
        <taxon>Bacillati</taxon>
        <taxon>Actinomycetota</taxon>
        <taxon>Actinomycetes</taxon>
        <taxon>Micrococcales</taxon>
        <taxon>Cellulomonadaceae</taxon>
        <taxon>Cellulomonas</taxon>
    </lineage>
</organism>
<dbReference type="SUPFAM" id="SSF51556">
    <property type="entry name" value="Metallo-dependent hydrolases"/>
    <property type="match status" value="1"/>
</dbReference>
<keyword evidence="3" id="KW-1185">Reference proteome</keyword>
<dbReference type="Proteomes" id="UP000677804">
    <property type="component" value="Chromosome"/>
</dbReference>
<dbReference type="Pfam" id="PF07969">
    <property type="entry name" value="Amidohydro_3"/>
    <property type="match status" value="1"/>
</dbReference>
<dbReference type="EMBL" id="CP074405">
    <property type="protein sequence ID" value="QVI61754.1"/>
    <property type="molecule type" value="Genomic_DNA"/>
</dbReference>
<dbReference type="CDD" id="cd01300">
    <property type="entry name" value="YtcJ_like"/>
    <property type="match status" value="1"/>
</dbReference>
<dbReference type="InterPro" id="IPR033932">
    <property type="entry name" value="YtcJ-like"/>
</dbReference>
<dbReference type="PANTHER" id="PTHR22642:SF2">
    <property type="entry name" value="PROTEIN LONG AFTER FAR-RED 3"/>
    <property type="match status" value="1"/>
</dbReference>
<protein>
    <submittedName>
        <fullName evidence="2">Amidohydrolase</fullName>
    </submittedName>
</protein>
<dbReference type="InterPro" id="IPR011059">
    <property type="entry name" value="Metal-dep_hydrolase_composite"/>
</dbReference>
<proteinExistence type="predicted"/>
<gene>
    <name evidence="2" type="ORF">KG103_15080</name>
</gene>
<dbReference type="PANTHER" id="PTHR22642">
    <property type="entry name" value="IMIDAZOLONEPROPIONASE"/>
    <property type="match status" value="1"/>
</dbReference>
<dbReference type="Gene3D" id="3.10.310.70">
    <property type="match status" value="1"/>
</dbReference>
<dbReference type="SUPFAM" id="SSF51338">
    <property type="entry name" value="Composite domain of metallo-dependent hydrolases"/>
    <property type="match status" value="1"/>
</dbReference>
<dbReference type="Gene3D" id="3.20.20.140">
    <property type="entry name" value="Metal-dependent hydrolases"/>
    <property type="match status" value="1"/>
</dbReference>
<dbReference type="Gene3D" id="2.30.40.10">
    <property type="entry name" value="Urease, subunit C, domain 1"/>
    <property type="match status" value="1"/>
</dbReference>
<evidence type="ECO:0000313" key="3">
    <source>
        <dbReference type="Proteomes" id="UP000677804"/>
    </source>
</evidence>
<evidence type="ECO:0000259" key="1">
    <source>
        <dbReference type="Pfam" id="PF07969"/>
    </source>
</evidence>
<evidence type="ECO:0000313" key="2">
    <source>
        <dbReference type="EMBL" id="QVI61754.1"/>
    </source>
</evidence>
<dbReference type="InterPro" id="IPR032466">
    <property type="entry name" value="Metal_Hydrolase"/>
</dbReference>
<dbReference type="InterPro" id="IPR013108">
    <property type="entry name" value="Amidohydro_3"/>
</dbReference>